<dbReference type="GeneID" id="69033248"/>
<accession>C0NAT5</accession>
<gene>
    <name evidence="1" type="ORF">HCBG_00231</name>
</gene>
<dbReference type="Proteomes" id="UP000001631">
    <property type="component" value="Unassembled WGS sequence"/>
</dbReference>
<protein>
    <submittedName>
        <fullName evidence="1">Uncharacterized protein</fullName>
    </submittedName>
</protein>
<dbReference type="AlphaFoldDB" id="C0NAT5"/>
<proteinExistence type="predicted"/>
<name>C0NAT5_AJECG</name>
<reference evidence="1" key="1">
    <citation type="submission" date="2009-02" db="EMBL/GenBank/DDBJ databases">
        <title>The Genome Sequence of Ajellomyces capsulatus strain G186AR.</title>
        <authorList>
            <consortium name="The Broad Institute Genome Sequencing Platform"/>
            <person name="Champion M."/>
            <person name="Cuomo C."/>
            <person name="Ma L.-J."/>
            <person name="Henn M.R."/>
            <person name="Sil A."/>
            <person name="Goldman B."/>
            <person name="Young S.K."/>
            <person name="Kodira C.D."/>
            <person name="Zeng Q."/>
            <person name="Koehrsen M."/>
            <person name="Alvarado L."/>
            <person name="Berlin A."/>
            <person name="Borenstein D."/>
            <person name="Chen Z."/>
            <person name="Engels R."/>
            <person name="Freedman E."/>
            <person name="Gellesch M."/>
            <person name="Goldberg J."/>
            <person name="Griggs A."/>
            <person name="Gujja S."/>
            <person name="Heiman D."/>
            <person name="Hepburn T."/>
            <person name="Howarth C."/>
            <person name="Jen D."/>
            <person name="Larson L."/>
            <person name="Lewis B."/>
            <person name="Mehta T."/>
            <person name="Park D."/>
            <person name="Pearson M."/>
            <person name="Roberts A."/>
            <person name="Saif S."/>
            <person name="Shea T."/>
            <person name="Shenoy N."/>
            <person name="Sisk P."/>
            <person name="Stolte C."/>
            <person name="Sykes S."/>
            <person name="Walk T."/>
            <person name="White J."/>
            <person name="Yandava C."/>
            <person name="Klein B."/>
            <person name="McEwen J.G."/>
            <person name="Puccia R."/>
            <person name="Goldman G.H."/>
            <person name="Felipe M.S."/>
            <person name="Nino-Vega G."/>
            <person name="San-Blas G."/>
            <person name="Taylor J."/>
            <person name="Mendoza L."/>
            <person name="Galagan J."/>
            <person name="Nusbaum C."/>
            <person name="Birren B."/>
        </authorList>
    </citation>
    <scope>NUCLEOTIDE SEQUENCE</scope>
    <source>
        <strain evidence="1">G186AR</strain>
    </source>
</reference>
<dbReference type="HOGENOM" id="CLU_1758277_0_0_1"/>
<evidence type="ECO:0000313" key="1">
    <source>
        <dbReference type="EMBL" id="EEH10776.1"/>
    </source>
</evidence>
<dbReference type="EMBL" id="GG663363">
    <property type="protein sequence ID" value="EEH10776.1"/>
    <property type="molecule type" value="Genomic_DNA"/>
</dbReference>
<sequence length="148" mass="17131">MALGRKRPRISSYIGCPATNSTWFAHTLSRRWNSFTSIQEPTHKFERSKSVKSGSLFRWSNFHRQYQDLADLVRWSFLKETLNWPTHHPYSPFQMEIEEAKLLLPKQSRCGGSNVASGAVYPNGKSRKMGFFACKSRQAFHLVHLGHM</sequence>
<dbReference type="RefSeq" id="XP_045291256.1">
    <property type="nucleotide sequence ID" value="XM_045427281.1"/>
</dbReference>
<keyword evidence="2" id="KW-1185">Reference proteome</keyword>
<dbReference type="InParanoid" id="C0NAT5"/>
<organism evidence="1 2">
    <name type="scientific">Ajellomyces capsulatus (strain G186AR / H82 / ATCC MYA-2454 / RMSCC 2432)</name>
    <name type="common">Darling's disease fungus</name>
    <name type="synonym">Histoplasma capsulatum</name>
    <dbReference type="NCBI Taxonomy" id="447093"/>
    <lineage>
        <taxon>Eukaryota</taxon>
        <taxon>Fungi</taxon>
        <taxon>Dikarya</taxon>
        <taxon>Ascomycota</taxon>
        <taxon>Pezizomycotina</taxon>
        <taxon>Eurotiomycetes</taxon>
        <taxon>Eurotiomycetidae</taxon>
        <taxon>Onygenales</taxon>
        <taxon>Ajellomycetaceae</taxon>
        <taxon>Histoplasma</taxon>
    </lineage>
</organism>
<evidence type="ECO:0000313" key="2">
    <source>
        <dbReference type="Proteomes" id="UP000001631"/>
    </source>
</evidence>